<gene>
    <name evidence="2" type="ORF">OEA41_004236</name>
</gene>
<proteinExistence type="predicted"/>
<comment type="caution">
    <text evidence="2">The sequence shown here is derived from an EMBL/GenBank/DDBJ whole genome shotgun (WGS) entry which is preliminary data.</text>
</comment>
<keyword evidence="3" id="KW-1185">Reference proteome</keyword>
<evidence type="ECO:0000256" key="1">
    <source>
        <dbReference type="SAM" id="Coils"/>
    </source>
</evidence>
<evidence type="ECO:0000313" key="3">
    <source>
        <dbReference type="Proteomes" id="UP001276659"/>
    </source>
</evidence>
<evidence type="ECO:0000313" key="2">
    <source>
        <dbReference type="EMBL" id="KAK3167790.1"/>
    </source>
</evidence>
<dbReference type="AlphaFoldDB" id="A0AAD9YY71"/>
<name>A0AAD9YY71_9LECA</name>
<dbReference type="Proteomes" id="UP001276659">
    <property type="component" value="Unassembled WGS sequence"/>
</dbReference>
<organism evidence="2 3">
    <name type="scientific">Lepraria neglecta</name>
    <dbReference type="NCBI Taxonomy" id="209136"/>
    <lineage>
        <taxon>Eukaryota</taxon>
        <taxon>Fungi</taxon>
        <taxon>Dikarya</taxon>
        <taxon>Ascomycota</taxon>
        <taxon>Pezizomycotina</taxon>
        <taxon>Lecanoromycetes</taxon>
        <taxon>OSLEUM clade</taxon>
        <taxon>Lecanoromycetidae</taxon>
        <taxon>Lecanorales</taxon>
        <taxon>Lecanorineae</taxon>
        <taxon>Stereocaulaceae</taxon>
        <taxon>Lepraria</taxon>
    </lineage>
</organism>
<feature type="coiled-coil region" evidence="1">
    <location>
        <begin position="297"/>
        <end position="324"/>
    </location>
</feature>
<reference evidence="2" key="1">
    <citation type="submission" date="2022-11" db="EMBL/GenBank/DDBJ databases">
        <title>Chromosomal genome sequence assembly and mating type (MAT) locus characterization of the leprose asexual lichenized fungus Lepraria neglecta (Nyl.) Erichsen.</title>
        <authorList>
            <person name="Allen J.L."/>
            <person name="Pfeffer B."/>
        </authorList>
    </citation>
    <scope>NUCLEOTIDE SEQUENCE</scope>
    <source>
        <strain evidence="2">Allen 5258</strain>
    </source>
</reference>
<dbReference type="EMBL" id="JASNWA010000010">
    <property type="protein sequence ID" value="KAK3167790.1"/>
    <property type="molecule type" value="Genomic_DNA"/>
</dbReference>
<protein>
    <submittedName>
        <fullName evidence="2">Uncharacterized protein</fullName>
    </submittedName>
</protein>
<accession>A0AAD9YY71</accession>
<keyword evidence="1" id="KW-0175">Coiled coil</keyword>
<sequence>MVLGFEAEDVEDIEVRPVFVALEVDVIGFVLFTIMLEVEQVVVVANGIEDVDDGAEFVLDMLLLGFEAEVLEAGEFTGVNVAGLVLGRIEEPVLDSVLVARLTVENVLDNVMLEDVPTAELAVEDAVDVPVLNKVVEVGLDVEDSLEMLLLEDKLESAVLEKALGAELEIAFDEPVLEAAVDAELEVELGTEPEATLESGVLGGRADDAVEEAWLEGEVTTVLKEENDSDMNTSVLEDIEGIADDCVELPIAHVLEVKNEVIEGGLGVVDGAADVVDWAIVEDIADVLKLVEGPLDVQEVKGVLNTDDEELEALEEALERMLDEAVVAVGGAGLDIERLLKKLERAEEPEGFEEAFE</sequence>